<feature type="transmembrane region" description="Helical" evidence="6">
    <location>
        <begin position="218"/>
        <end position="239"/>
    </location>
</feature>
<evidence type="ECO:0000256" key="5">
    <source>
        <dbReference type="ARBA" id="ARBA00023136"/>
    </source>
</evidence>
<gene>
    <name evidence="8" type="ORF">GM418_03360</name>
</gene>
<evidence type="ECO:0000256" key="2">
    <source>
        <dbReference type="ARBA" id="ARBA00022475"/>
    </source>
</evidence>
<dbReference type="GO" id="GO:0005886">
    <property type="term" value="C:plasma membrane"/>
    <property type="evidence" value="ECO:0007669"/>
    <property type="project" value="UniProtKB-SubCell"/>
</dbReference>
<dbReference type="InterPro" id="IPR037185">
    <property type="entry name" value="EmrE-like"/>
</dbReference>
<feature type="domain" description="EamA" evidence="7">
    <location>
        <begin position="155"/>
        <end position="293"/>
    </location>
</feature>
<feature type="domain" description="EamA" evidence="7">
    <location>
        <begin position="8"/>
        <end position="140"/>
    </location>
</feature>
<accession>A0A6I6JS58</accession>
<keyword evidence="2" id="KW-1003">Cell membrane</keyword>
<keyword evidence="9" id="KW-1185">Reference proteome</keyword>
<name>A0A6I6JS58_9BACT</name>
<dbReference type="PANTHER" id="PTHR32322">
    <property type="entry name" value="INNER MEMBRANE TRANSPORTER"/>
    <property type="match status" value="1"/>
</dbReference>
<dbReference type="Proteomes" id="UP000428260">
    <property type="component" value="Chromosome"/>
</dbReference>
<feature type="transmembrane region" description="Helical" evidence="6">
    <location>
        <begin position="251"/>
        <end position="270"/>
    </location>
</feature>
<protein>
    <submittedName>
        <fullName evidence="8">EamA family transporter</fullName>
    </submittedName>
</protein>
<feature type="transmembrane region" description="Helical" evidence="6">
    <location>
        <begin position="68"/>
        <end position="86"/>
    </location>
</feature>
<organism evidence="8 9">
    <name type="scientific">Maribellus comscasis</name>
    <dbReference type="NCBI Taxonomy" id="2681766"/>
    <lineage>
        <taxon>Bacteria</taxon>
        <taxon>Pseudomonadati</taxon>
        <taxon>Bacteroidota</taxon>
        <taxon>Bacteroidia</taxon>
        <taxon>Marinilabiliales</taxon>
        <taxon>Prolixibacteraceae</taxon>
        <taxon>Maribellus</taxon>
    </lineage>
</organism>
<comment type="subcellular location">
    <subcellularLocation>
        <location evidence="1">Cell membrane</location>
        <topology evidence="1">Multi-pass membrane protein</topology>
    </subcellularLocation>
</comment>
<feature type="transmembrane region" description="Helical" evidence="6">
    <location>
        <begin position="150"/>
        <end position="173"/>
    </location>
</feature>
<evidence type="ECO:0000259" key="7">
    <source>
        <dbReference type="Pfam" id="PF00892"/>
    </source>
</evidence>
<evidence type="ECO:0000313" key="8">
    <source>
        <dbReference type="EMBL" id="QGY42723.1"/>
    </source>
</evidence>
<proteinExistence type="predicted"/>
<dbReference type="PANTHER" id="PTHR32322:SF18">
    <property type="entry name" value="S-ADENOSYLMETHIONINE_S-ADENOSYLHOMOCYSTEINE TRANSPORTER"/>
    <property type="match status" value="1"/>
</dbReference>
<feature type="transmembrane region" description="Helical" evidence="6">
    <location>
        <begin position="126"/>
        <end position="144"/>
    </location>
</feature>
<sequence length="317" mass="35236">MDKKHRQGLFAVFFANTFFGLNIPVTKALMADWMTPMGYTATRMIFGSIVFWALGTFLKSEKVEKKDLIIMLLGGLIGYLGTQFLFSQSLEYTSPVIFALLMALTPVIVLILSAIFLQEVIPFRKVIGICMSISGAALIILLGANKEANGSYNLLGIFFALFCVVAYSIYLVITRKVSIKYQPVTIAKWMFLISAVVAMPLGISEFQSQKIYTVETTGLAISLLVFALLFSSVLAFFLMPYALKRLEASTVSIFMNWQPIVASILAIIVGQDNLTWDKPIAAILVLTGVYLVTKPKTTDYAEKKKIQLLPFRVIKRS</sequence>
<dbReference type="Gene3D" id="1.10.3730.20">
    <property type="match status" value="2"/>
</dbReference>
<dbReference type="RefSeq" id="WP_158863147.1">
    <property type="nucleotide sequence ID" value="NZ_CP046401.1"/>
</dbReference>
<feature type="transmembrane region" description="Helical" evidence="6">
    <location>
        <begin position="185"/>
        <end position="203"/>
    </location>
</feature>
<feature type="transmembrane region" description="Helical" evidence="6">
    <location>
        <begin position="7"/>
        <end position="25"/>
    </location>
</feature>
<dbReference type="KEGG" id="mcos:GM418_03360"/>
<evidence type="ECO:0000256" key="3">
    <source>
        <dbReference type="ARBA" id="ARBA00022692"/>
    </source>
</evidence>
<keyword evidence="3 6" id="KW-0812">Transmembrane</keyword>
<dbReference type="SUPFAM" id="SSF103481">
    <property type="entry name" value="Multidrug resistance efflux transporter EmrE"/>
    <property type="match status" value="2"/>
</dbReference>
<dbReference type="InterPro" id="IPR000620">
    <property type="entry name" value="EamA_dom"/>
</dbReference>
<feature type="transmembrane region" description="Helical" evidence="6">
    <location>
        <begin position="276"/>
        <end position="293"/>
    </location>
</feature>
<keyword evidence="5 6" id="KW-0472">Membrane</keyword>
<reference evidence="8 9" key="1">
    <citation type="submission" date="2019-11" db="EMBL/GenBank/DDBJ databases">
        <authorList>
            <person name="Zheng R.K."/>
            <person name="Sun C.M."/>
        </authorList>
    </citation>
    <scope>NUCLEOTIDE SEQUENCE [LARGE SCALE GENOMIC DNA]</scope>
    <source>
        <strain evidence="8 9">WC007</strain>
    </source>
</reference>
<dbReference type="AlphaFoldDB" id="A0A6I6JS58"/>
<dbReference type="InterPro" id="IPR050638">
    <property type="entry name" value="AA-Vitamin_Transporters"/>
</dbReference>
<dbReference type="EMBL" id="CP046401">
    <property type="protein sequence ID" value="QGY42723.1"/>
    <property type="molecule type" value="Genomic_DNA"/>
</dbReference>
<dbReference type="Pfam" id="PF00892">
    <property type="entry name" value="EamA"/>
    <property type="match status" value="2"/>
</dbReference>
<feature type="transmembrane region" description="Helical" evidence="6">
    <location>
        <begin position="92"/>
        <end position="117"/>
    </location>
</feature>
<feature type="transmembrane region" description="Helical" evidence="6">
    <location>
        <begin position="37"/>
        <end position="56"/>
    </location>
</feature>
<evidence type="ECO:0000256" key="4">
    <source>
        <dbReference type="ARBA" id="ARBA00022989"/>
    </source>
</evidence>
<keyword evidence="4 6" id="KW-1133">Transmembrane helix</keyword>
<evidence type="ECO:0000256" key="1">
    <source>
        <dbReference type="ARBA" id="ARBA00004651"/>
    </source>
</evidence>
<evidence type="ECO:0000313" key="9">
    <source>
        <dbReference type="Proteomes" id="UP000428260"/>
    </source>
</evidence>
<evidence type="ECO:0000256" key="6">
    <source>
        <dbReference type="SAM" id="Phobius"/>
    </source>
</evidence>